<evidence type="ECO:0000313" key="1">
    <source>
        <dbReference type="EMBL" id="ETR65239.1"/>
    </source>
</evidence>
<sequence length="253" mass="29587">MIKKAVAKVAETIFSEYFNEEQIINESLSFSTQHSDNTLALETIVQSMDGDIDTKGELEQFIQHPLVIWIEREIALSITDDTITRGKPLTLRQIAEKLHQFTQCHIDHCQSQILNLLKWGEHLNRQGHEILPFKLHQFISQTNTVYVTLDHPDRRQISIDNGRYIKNNQQENYLYPILFSRHSGYEFICVELDHSQKLIKPRDPDDLPDQITLKDSRDKTIEDFSSGYLIVETNESLWDNDMIDNLPDSWFTQ</sequence>
<comment type="caution">
    <text evidence="1">The sequence shown here is derived from an EMBL/GenBank/DDBJ whole genome shotgun (WGS) entry which is preliminary data.</text>
</comment>
<accession>A0A1V1NRP1</accession>
<gene>
    <name evidence="1" type="ORF">OMM_14576</name>
</gene>
<proteinExistence type="predicted"/>
<organism evidence="1 2">
    <name type="scientific">Candidatus Magnetoglobus multicellularis str. Araruama</name>
    <dbReference type="NCBI Taxonomy" id="890399"/>
    <lineage>
        <taxon>Bacteria</taxon>
        <taxon>Pseudomonadati</taxon>
        <taxon>Thermodesulfobacteriota</taxon>
        <taxon>Desulfobacteria</taxon>
        <taxon>Desulfobacterales</taxon>
        <taxon>Desulfobacteraceae</taxon>
        <taxon>Candidatus Magnetoglobus</taxon>
    </lineage>
</organism>
<feature type="non-terminal residue" evidence="1">
    <location>
        <position position="253"/>
    </location>
</feature>
<dbReference type="Proteomes" id="UP000189670">
    <property type="component" value="Unassembled WGS sequence"/>
</dbReference>
<dbReference type="EMBL" id="ATBP01003042">
    <property type="protein sequence ID" value="ETR65239.1"/>
    <property type="molecule type" value="Genomic_DNA"/>
</dbReference>
<dbReference type="AlphaFoldDB" id="A0A1V1NRP1"/>
<evidence type="ECO:0000313" key="2">
    <source>
        <dbReference type="Proteomes" id="UP000189670"/>
    </source>
</evidence>
<protein>
    <submittedName>
        <fullName evidence="1">Uncharacterized protein</fullName>
    </submittedName>
</protein>
<reference evidence="2" key="1">
    <citation type="submission" date="2012-11" db="EMBL/GenBank/DDBJ databases">
        <authorList>
            <person name="Lucero-Rivera Y.E."/>
            <person name="Tovar-Ramirez D."/>
        </authorList>
    </citation>
    <scope>NUCLEOTIDE SEQUENCE [LARGE SCALE GENOMIC DNA]</scope>
    <source>
        <strain evidence="2">Araruama</strain>
    </source>
</reference>
<name>A0A1V1NRP1_9BACT</name>